<protein>
    <recommendedName>
        <fullName evidence="3">HEAT repeat domain-containing protein</fullName>
    </recommendedName>
</protein>
<sequence length="189" mass="20583">MNSTVTRLPRLFAQLKSHAVFVFSREREKEYAGRFVKDATELAMIHDVIDAAYDLVDGETTADAASVCVENALLHGGGGVWEQAGSWLVKLSGQHSSLDSIWSTLATNPKSTIRFRAAAHVVNMSPKARATTLPILLSDRSRKVRNKVVGDLWVAPCPDAAAALKARLPDERDEEIASQIEEAIVKCNG</sequence>
<name>F2AUW7_RHOBT</name>
<evidence type="ECO:0008006" key="3">
    <source>
        <dbReference type="Google" id="ProtNLM"/>
    </source>
</evidence>
<accession>F2AUW7</accession>
<reference evidence="1 2" key="1">
    <citation type="journal article" date="2013" name="Mar. Genomics">
        <title>Expression of sulfatases in Rhodopirellula baltica and the diversity of sulfatases in the genus Rhodopirellula.</title>
        <authorList>
            <person name="Wegner C.E."/>
            <person name="Richter-Heitmann T."/>
            <person name="Klindworth A."/>
            <person name="Klockow C."/>
            <person name="Richter M."/>
            <person name="Achstetter T."/>
            <person name="Glockner F.O."/>
            <person name="Harder J."/>
        </authorList>
    </citation>
    <scope>NUCLEOTIDE SEQUENCE [LARGE SCALE GENOMIC DNA]</scope>
    <source>
        <strain evidence="1 2">WH47</strain>
    </source>
</reference>
<gene>
    <name evidence="1" type="ORF">RBWH47_00567</name>
</gene>
<dbReference type="Proteomes" id="UP000006222">
    <property type="component" value="Unassembled WGS sequence"/>
</dbReference>
<dbReference type="EMBL" id="AFAR01000182">
    <property type="protein sequence ID" value="EGF26540.1"/>
    <property type="molecule type" value="Genomic_DNA"/>
</dbReference>
<evidence type="ECO:0000313" key="2">
    <source>
        <dbReference type="Proteomes" id="UP000006222"/>
    </source>
</evidence>
<dbReference type="AlphaFoldDB" id="F2AUW7"/>
<proteinExistence type="predicted"/>
<comment type="caution">
    <text evidence="1">The sequence shown here is derived from an EMBL/GenBank/DDBJ whole genome shotgun (WGS) entry which is preliminary data.</text>
</comment>
<evidence type="ECO:0000313" key="1">
    <source>
        <dbReference type="EMBL" id="EGF26540.1"/>
    </source>
</evidence>
<organism evidence="1 2">
    <name type="scientific">Rhodopirellula baltica WH47</name>
    <dbReference type="NCBI Taxonomy" id="991778"/>
    <lineage>
        <taxon>Bacteria</taxon>
        <taxon>Pseudomonadati</taxon>
        <taxon>Planctomycetota</taxon>
        <taxon>Planctomycetia</taxon>
        <taxon>Pirellulales</taxon>
        <taxon>Pirellulaceae</taxon>
        <taxon>Rhodopirellula</taxon>
    </lineage>
</organism>